<feature type="transmembrane region" description="Helical" evidence="1">
    <location>
        <begin position="228"/>
        <end position="245"/>
    </location>
</feature>
<evidence type="ECO:0000313" key="3">
    <source>
        <dbReference type="Proteomes" id="UP000001661"/>
    </source>
</evidence>
<name>D9QV11_ACEAZ</name>
<dbReference type="EMBL" id="CP002105">
    <property type="protein sequence ID" value="ADL12070.1"/>
    <property type="molecule type" value="Genomic_DNA"/>
</dbReference>
<keyword evidence="1" id="KW-1133">Transmembrane helix</keyword>
<feature type="transmembrane region" description="Helical" evidence="1">
    <location>
        <begin position="125"/>
        <end position="147"/>
    </location>
</feature>
<dbReference type="PROSITE" id="PS51257">
    <property type="entry name" value="PROKAR_LIPOPROTEIN"/>
    <property type="match status" value="1"/>
</dbReference>
<dbReference type="AlphaFoldDB" id="D9QV11"/>
<keyword evidence="1" id="KW-0812">Transmembrane</keyword>
<feature type="transmembrane region" description="Helical" evidence="1">
    <location>
        <begin position="251"/>
        <end position="268"/>
    </location>
</feature>
<keyword evidence="3" id="KW-1185">Reference proteome</keyword>
<feature type="transmembrane region" description="Helical" evidence="1">
    <location>
        <begin position="195"/>
        <end position="216"/>
    </location>
</feature>
<protein>
    <submittedName>
        <fullName evidence="2">Uncharacterized protein</fullName>
    </submittedName>
</protein>
<gene>
    <name evidence="2" type="ordered locus">Acear_0524</name>
</gene>
<proteinExistence type="predicted"/>
<feature type="transmembrane region" description="Helical" evidence="1">
    <location>
        <begin position="168"/>
        <end position="189"/>
    </location>
</feature>
<feature type="transmembrane region" description="Helical" evidence="1">
    <location>
        <begin position="16"/>
        <end position="34"/>
    </location>
</feature>
<reference evidence="2 3" key="1">
    <citation type="journal article" date="2010" name="Stand. Genomic Sci.">
        <title>Complete genome sequence of Acetohalobium arabaticum type strain (Z-7288).</title>
        <authorList>
            <person name="Sikorski J."/>
            <person name="Lapidus A."/>
            <person name="Chertkov O."/>
            <person name="Lucas S."/>
            <person name="Copeland A."/>
            <person name="Glavina Del Rio T."/>
            <person name="Nolan M."/>
            <person name="Tice H."/>
            <person name="Cheng J.F."/>
            <person name="Han C."/>
            <person name="Brambilla E."/>
            <person name="Pitluck S."/>
            <person name="Liolios K."/>
            <person name="Ivanova N."/>
            <person name="Mavromatis K."/>
            <person name="Mikhailova N."/>
            <person name="Pati A."/>
            <person name="Bruce D."/>
            <person name="Detter C."/>
            <person name="Tapia R."/>
            <person name="Goodwin L."/>
            <person name="Chen A."/>
            <person name="Palaniappan K."/>
            <person name="Land M."/>
            <person name="Hauser L."/>
            <person name="Chang Y.J."/>
            <person name="Jeffries C.D."/>
            <person name="Rohde M."/>
            <person name="Goker M."/>
            <person name="Spring S."/>
            <person name="Woyke T."/>
            <person name="Bristow J."/>
            <person name="Eisen J.A."/>
            <person name="Markowitz V."/>
            <person name="Hugenholtz P."/>
            <person name="Kyrpides N.C."/>
            <person name="Klenk H.P."/>
        </authorList>
    </citation>
    <scope>NUCLEOTIDE SEQUENCE [LARGE SCALE GENOMIC DNA]</scope>
    <source>
        <strain evidence="3">ATCC 49924 / DSM 5501 / Z-7288</strain>
    </source>
</reference>
<dbReference type="KEGG" id="aar:Acear_0524"/>
<feature type="transmembrane region" description="Helical" evidence="1">
    <location>
        <begin position="97"/>
        <end position="119"/>
    </location>
</feature>
<accession>D9QV11</accession>
<keyword evidence="1" id="KW-0472">Membrane</keyword>
<dbReference type="RefSeq" id="WP_013277516.1">
    <property type="nucleotide sequence ID" value="NC_014378.1"/>
</dbReference>
<sequence length="276" mass="31142">MIRIFKNKSNSWKSNLGKVIILVAIIIACTSLFMEWTSPGSIQSSGDTVGDLARDARLAEEGFVAQGFQHQGVFFVSFIYLYFLIKALRDKKISKMNIILFWGGTITFGILKLMISPYFHRNADYGLGIFLFISSIIILFIGLKLYDDKFDKQKEKLSFSKLDIGRKSIIISAGIIIFLILSISLLVGAHENLTLNQIIFDLISFIMFYLASYLSIKAINKKFIDKKKSSISVLVILLALAIYLFVEDAPFLIYLIAATPFMILLFGINKVSHPYS</sequence>
<feature type="transmembrane region" description="Helical" evidence="1">
    <location>
        <begin position="68"/>
        <end position="85"/>
    </location>
</feature>
<evidence type="ECO:0000256" key="1">
    <source>
        <dbReference type="SAM" id="Phobius"/>
    </source>
</evidence>
<organism evidence="2 3">
    <name type="scientific">Acetohalobium arabaticum (strain ATCC 49924 / DSM 5501 / Z-7288)</name>
    <dbReference type="NCBI Taxonomy" id="574087"/>
    <lineage>
        <taxon>Bacteria</taxon>
        <taxon>Bacillati</taxon>
        <taxon>Bacillota</taxon>
        <taxon>Clostridia</taxon>
        <taxon>Halanaerobiales</taxon>
        <taxon>Halobacteroidaceae</taxon>
        <taxon>Acetohalobium</taxon>
    </lineage>
</organism>
<evidence type="ECO:0000313" key="2">
    <source>
        <dbReference type="EMBL" id="ADL12070.1"/>
    </source>
</evidence>
<dbReference type="Proteomes" id="UP000001661">
    <property type="component" value="Chromosome"/>
</dbReference>
<dbReference type="HOGENOM" id="CLU_1006944_0_0_9"/>